<feature type="compositionally biased region" description="Basic and acidic residues" evidence="1">
    <location>
        <begin position="270"/>
        <end position="284"/>
    </location>
</feature>
<organism evidence="2 3">
    <name type="scientific">Pararge aegeria aegeria</name>
    <dbReference type="NCBI Taxonomy" id="348720"/>
    <lineage>
        <taxon>Eukaryota</taxon>
        <taxon>Metazoa</taxon>
        <taxon>Ecdysozoa</taxon>
        <taxon>Arthropoda</taxon>
        <taxon>Hexapoda</taxon>
        <taxon>Insecta</taxon>
        <taxon>Pterygota</taxon>
        <taxon>Neoptera</taxon>
        <taxon>Endopterygota</taxon>
        <taxon>Lepidoptera</taxon>
        <taxon>Glossata</taxon>
        <taxon>Ditrysia</taxon>
        <taxon>Papilionoidea</taxon>
        <taxon>Nymphalidae</taxon>
        <taxon>Satyrinae</taxon>
        <taxon>Satyrini</taxon>
        <taxon>Parargina</taxon>
        <taxon>Pararge</taxon>
    </lineage>
</organism>
<dbReference type="Proteomes" id="UP000838756">
    <property type="component" value="Unassembled WGS sequence"/>
</dbReference>
<comment type="caution">
    <text evidence="2">The sequence shown here is derived from an EMBL/GenBank/DDBJ whole genome shotgun (WGS) entry which is preliminary data.</text>
</comment>
<gene>
    <name evidence="2" type="primary">jg15427</name>
    <name evidence="2" type="ORF">PAEG_LOCUS22798</name>
</gene>
<keyword evidence="3" id="KW-1185">Reference proteome</keyword>
<evidence type="ECO:0000313" key="3">
    <source>
        <dbReference type="Proteomes" id="UP000838756"/>
    </source>
</evidence>
<feature type="region of interest" description="Disordered" evidence="1">
    <location>
        <begin position="194"/>
        <end position="284"/>
    </location>
</feature>
<evidence type="ECO:0000313" key="2">
    <source>
        <dbReference type="EMBL" id="CAH2255400.1"/>
    </source>
</evidence>
<feature type="compositionally biased region" description="Low complexity" evidence="1">
    <location>
        <begin position="208"/>
        <end position="219"/>
    </location>
</feature>
<dbReference type="OrthoDB" id="6620223at2759"/>
<sequence>MQGSNDSLSVLAPNMSGSPAVLLTPGRTRNIAQDMEALRLSRQDNPYLQQVMASRESLIESHAEECESDDTILMSQEFGSTALSFVEDDPITLKEVHEHLIRSPPPTSCWPHEARTNVVRVALKMGIIDDPTCSACNEDVESMEHLLCECDGLARKRLDLLGVAYPQPEDYCAFNLKASIKLLEWELLPVRSPRKGTRNEENKNNNTPSRPRSSRSVSPRSHDLSLCGRPLSLPGESHLRTALSKKPSGQQTERFSILQHPRPLRRPHTSRRDEDSVKLVQDYK</sequence>
<proteinExistence type="predicted"/>
<name>A0A8S4SAT5_9NEOP</name>
<dbReference type="AlphaFoldDB" id="A0A8S4SAT5"/>
<dbReference type="EMBL" id="CAKXAJ010026090">
    <property type="protein sequence ID" value="CAH2255400.1"/>
    <property type="molecule type" value="Genomic_DNA"/>
</dbReference>
<reference evidence="2" key="1">
    <citation type="submission" date="2022-03" db="EMBL/GenBank/DDBJ databases">
        <authorList>
            <person name="Lindestad O."/>
        </authorList>
    </citation>
    <scope>NUCLEOTIDE SEQUENCE</scope>
</reference>
<evidence type="ECO:0000256" key="1">
    <source>
        <dbReference type="SAM" id="MobiDB-lite"/>
    </source>
</evidence>
<accession>A0A8S4SAT5</accession>
<protein>
    <submittedName>
        <fullName evidence="2">Jg15427 protein</fullName>
    </submittedName>
</protein>